<gene>
    <name evidence="2" type="ORF">HUK65_13545</name>
</gene>
<sequence>MANTAKDAPASAEERRALDAEELQLADMARHPALGQLSDRALSDLVSRLRTRRNRARDIADRQGREARAKAAPAGATAASGNAGTLNKHDYLNAALDRALAERTARGEQGA</sequence>
<accession>A0A7Z0KZ56</accession>
<evidence type="ECO:0000256" key="1">
    <source>
        <dbReference type="SAM" id="MobiDB-lite"/>
    </source>
</evidence>
<feature type="compositionally biased region" description="Basic and acidic residues" evidence="1">
    <location>
        <begin position="56"/>
        <end position="69"/>
    </location>
</feature>
<evidence type="ECO:0000313" key="2">
    <source>
        <dbReference type="EMBL" id="NYS26014.1"/>
    </source>
</evidence>
<organism evidence="2 3">
    <name type="scientific">Rhabdonatronobacter sediminivivens</name>
    <dbReference type="NCBI Taxonomy" id="2743469"/>
    <lineage>
        <taxon>Bacteria</taxon>
        <taxon>Pseudomonadati</taxon>
        <taxon>Pseudomonadota</taxon>
        <taxon>Alphaproteobacteria</taxon>
        <taxon>Rhodobacterales</taxon>
        <taxon>Paracoccaceae</taxon>
        <taxon>Rhabdonatronobacter</taxon>
    </lineage>
</organism>
<comment type="caution">
    <text evidence="2">The sequence shown here is derived from an EMBL/GenBank/DDBJ whole genome shotgun (WGS) entry which is preliminary data.</text>
</comment>
<evidence type="ECO:0000313" key="3">
    <source>
        <dbReference type="Proteomes" id="UP000529417"/>
    </source>
</evidence>
<dbReference type="RefSeq" id="WP_179906813.1">
    <property type="nucleotide sequence ID" value="NZ_JACBXS010000030.1"/>
</dbReference>
<dbReference type="EMBL" id="JACBXS010000030">
    <property type="protein sequence ID" value="NYS26014.1"/>
    <property type="molecule type" value="Genomic_DNA"/>
</dbReference>
<proteinExistence type="predicted"/>
<name>A0A7Z0KZ56_9RHOB</name>
<keyword evidence="3" id="KW-1185">Reference proteome</keyword>
<dbReference type="Proteomes" id="UP000529417">
    <property type="component" value="Unassembled WGS sequence"/>
</dbReference>
<dbReference type="AlphaFoldDB" id="A0A7Z0KZ56"/>
<protein>
    <submittedName>
        <fullName evidence="2">Uncharacterized protein</fullName>
    </submittedName>
</protein>
<reference evidence="2 3" key="1">
    <citation type="journal article" date="2000" name="Arch. Microbiol.">
        <title>Rhodobaca bogoriensis gen. nov. and sp. nov., an alkaliphilic purple nonsulfur bacterium from African Rift Valley soda lakes.</title>
        <authorList>
            <person name="Milford A.D."/>
            <person name="Achenbach L.A."/>
            <person name="Jung D.O."/>
            <person name="Madigan M.T."/>
        </authorList>
    </citation>
    <scope>NUCLEOTIDE SEQUENCE [LARGE SCALE GENOMIC DNA]</scope>
    <source>
        <strain evidence="2 3">2376</strain>
    </source>
</reference>
<feature type="compositionally biased region" description="Low complexity" evidence="1">
    <location>
        <begin position="70"/>
        <end position="84"/>
    </location>
</feature>
<feature type="region of interest" description="Disordered" evidence="1">
    <location>
        <begin position="53"/>
        <end position="87"/>
    </location>
</feature>